<sequence>MLEMTRCLTIAIVIFVISTQFTRVLPDGDAGANVVGNGDENLRKDPSVFILILVRNKEHTLPYFLTYLEKLNYPKHRLSLWIRSDHNEDRSIEILQKWVNRTSSSYHSVDFEFDSQPGGYQNESSPTDWPKERFKHLIYLKNKALERAQKMWADFILFLDADTFLTDPNALRYLTAYDVPIVSPMLRSDGLYSNYWCGMTEDNYYKRTDEYKEIYEYKKVGNFPVPMVHSVVLVNLNYAKTALLTFDPDELVTVQRHLDYTKLYKGPTDDIIVFAVSARSIGLEMLISNEHQYGYLLSPLEKEEPIEREYQQFINTKVNIVNDIPSGIVEIEDYLQEYIQYPEIDRVTLDKIYMINLLRRPERRIKMEKSFRELGLEVEHFPAVDGRDLSLDIIEKMGIRFLPGYEDPYHHRQMTMGEIGCFLSHYKIWEKMVELEQKEVLILEDDIRFEPFFKDKAIQLLEEARFVEDWDLIYFGRKRLEDEEEPYVDGANNLVYVGYSYWTLGYVISLSGAKKLLAVDPLRKLIPVDEFLPVMFDRHPNKTWSNAFEPRNLIAFSAAPLILFPTHYTGDDGYISDTEDSVVTPLTYDLATESNAQLKSDKGRENSSDSFIDDQEIDNKHKSASNVLIQEIRDGVAAASKHDANEL</sequence>
<dbReference type="Pfam" id="PF01755">
    <property type="entry name" value="Glyco_transf_25"/>
    <property type="match status" value="1"/>
</dbReference>
<evidence type="ECO:0000256" key="5">
    <source>
        <dbReference type="SAM" id="SignalP"/>
    </source>
</evidence>
<feature type="signal peptide" evidence="5">
    <location>
        <begin position="1"/>
        <end position="26"/>
    </location>
</feature>
<dbReference type="InterPro" id="IPR002654">
    <property type="entry name" value="Glyco_trans_25"/>
</dbReference>
<feature type="chain" id="PRO_5031361017" description="Glycosyl transferase family 25 domain-containing protein" evidence="5">
    <location>
        <begin position="27"/>
        <end position="647"/>
    </location>
</feature>
<evidence type="ECO:0000259" key="6">
    <source>
        <dbReference type="Pfam" id="PF01755"/>
    </source>
</evidence>
<keyword evidence="2" id="KW-0328">Glycosyltransferase</keyword>
<dbReference type="InterPro" id="IPR029044">
    <property type="entry name" value="Nucleotide-diphossugar_trans"/>
</dbReference>
<organism evidence="7 8">
    <name type="scientific">Hermetia illucens</name>
    <name type="common">Black soldier fly</name>
    <dbReference type="NCBI Taxonomy" id="343691"/>
    <lineage>
        <taxon>Eukaryota</taxon>
        <taxon>Metazoa</taxon>
        <taxon>Ecdysozoa</taxon>
        <taxon>Arthropoda</taxon>
        <taxon>Hexapoda</taxon>
        <taxon>Insecta</taxon>
        <taxon>Pterygota</taxon>
        <taxon>Neoptera</taxon>
        <taxon>Endopterygota</taxon>
        <taxon>Diptera</taxon>
        <taxon>Brachycera</taxon>
        <taxon>Stratiomyomorpha</taxon>
        <taxon>Stratiomyidae</taxon>
        <taxon>Hermetiinae</taxon>
        <taxon>Hermetia</taxon>
    </lineage>
</organism>
<name>A0A7R8UH32_HERIL</name>
<dbReference type="SUPFAM" id="SSF53448">
    <property type="entry name" value="Nucleotide-diphospho-sugar transferases"/>
    <property type="match status" value="1"/>
</dbReference>
<dbReference type="OrthoDB" id="47375at2759"/>
<evidence type="ECO:0000313" key="7">
    <source>
        <dbReference type="EMBL" id="CAD7080575.1"/>
    </source>
</evidence>
<dbReference type="AlphaFoldDB" id="A0A7R8UH32"/>
<dbReference type="PANTHER" id="PTHR10730">
    <property type="entry name" value="PROCOLLAGEN-LYSINE,2-OXOGLUTARATE 5-DIOXYGENASE/GLYCOSYLTRANSFERASE 25 FAMILY MEMBER"/>
    <property type="match status" value="1"/>
</dbReference>
<protein>
    <recommendedName>
        <fullName evidence="6">Glycosyl transferase family 25 domain-containing protein</fullName>
    </recommendedName>
</protein>
<dbReference type="Pfam" id="PF03452">
    <property type="entry name" value="Anp1"/>
    <property type="match status" value="1"/>
</dbReference>
<evidence type="ECO:0000256" key="1">
    <source>
        <dbReference type="ARBA" id="ARBA00006721"/>
    </source>
</evidence>
<feature type="domain" description="Glycosyl transferase family 25" evidence="6">
    <location>
        <begin position="351"/>
        <end position="531"/>
    </location>
</feature>
<accession>A0A7R8UH32</accession>
<dbReference type="InParanoid" id="A0A7R8UH32"/>
<keyword evidence="8" id="KW-1185">Reference proteome</keyword>
<dbReference type="EMBL" id="LR899010">
    <property type="protein sequence ID" value="CAD7080575.1"/>
    <property type="molecule type" value="Genomic_DNA"/>
</dbReference>
<evidence type="ECO:0000256" key="3">
    <source>
        <dbReference type="ARBA" id="ARBA00022679"/>
    </source>
</evidence>
<comment type="similarity">
    <text evidence="1">Belongs to the glycosyltransferase 25 family.</text>
</comment>
<reference evidence="7 8" key="1">
    <citation type="submission" date="2020-11" db="EMBL/GenBank/DDBJ databases">
        <authorList>
            <person name="Wallbank WR R."/>
            <person name="Pardo Diaz C."/>
            <person name="Kozak K."/>
            <person name="Martin S."/>
            <person name="Jiggins C."/>
            <person name="Moest M."/>
            <person name="Warren A I."/>
            <person name="Generalovic N T."/>
            <person name="Byers J.R.P. K."/>
            <person name="Montejo-Kovacevich G."/>
            <person name="Yen C E."/>
        </authorList>
    </citation>
    <scope>NUCLEOTIDE SEQUENCE [LARGE SCALE GENOMIC DNA]</scope>
</reference>
<proteinExistence type="inferred from homology"/>
<feature type="region of interest" description="Disordered" evidence="4">
    <location>
        <begin position="595"/>
        <end position="616"/>
    </location>
</feature>
<evidence type="ECO:0000256" key="2">
    <source>
        <dbReference type="ARBA" id="ARBA00022676"/>
    </source>
</evidence>
<dbReference type="Gene3D" id="3.90.550.10">
    <property type="entry name" value="Spore Coat Polysaccharide Biosynthesis Protein SpsA, Chain A"/>
    <property type="match status" value="1"/>
</dbReference>
<dbReference type="Proteomes" id="UP000594454">
    <property type="component" value="Chromosome 2"/>
</dbReference>
<dbReference type="GO" id="GO:0050211">
    <property type="term" value="F:procollagen galactosyltransferase activity"/>
    <property type="evidence" value="ECO:0007669"/>
    <property type="project" value="TreeGrafter"/>
</dbReference>
<dbReference type="OMA" id="QRVYHYV"/>
<dbReference type="FunCoup" id="A0A7R8UH32">
    <property type="interactions" value="349"/>
</dbReference>
<keyword evidence="5" id="KW-0732">Signal</keyword>
<dbReference type="InterPro" id="IPR050757">
    <property type="entry name" value="Collagen_mod_GT25"/>
</dbReference>
<dbReference type="CDD" id="cd06532">
    <property type="entry name" value="Glyco_transf_25"/>
    <property type="match status" value="1"/>
</dbReference>
<evidence type="ECO:0000313" key="8">
    <source>
        <dbReference type="Proteomes" id="UP000594454"/>
    </source>
</evidence>
<dbReference type="PANTHER" id="PTHR10730:SF53">
    <property type="entry name" value="GLYCOSYLTRANSFERASE 25 FAMILY MEMBER"/>
    <property type="match status" value="1"/>
</dbReference>
<evidence type="ECO:0000256" key="4">
    <source>
        <dbReference type="SAM" id="MobiDB-lite"/>
    </source>
</evidence>
<gene>
    <name evidence="7" type="ORF">HERILL_LOCUS3722</name>
</gene>
<keyword evidence="3" id="KW-0808">Transferase</keyword>